<gene>
    <name evidence="6" type="ORF">DK843_03205</name>
</gene>
<protein>
    <submittedName>
        <fullName evidence="6">Aldehyde-activating protein</fullName>
    </submittedName>
</protein>
<dbReference type="GO" id="GO:0016846">
    <property type="term" value="F:carbon-sulfur lyase activity"/>
    <property type="evidence" value="ECO:0007669"/>
    <property type="project" value="InterPro"/>
</dbReference>
<dbReference type="PANTHER" id="PTHR33337:SF40">
    <property type="entry name" value="CENP-V_GFA DOMAIN-CONTAINING PROTEIN-RELATED"/>
    <property type="match status" value="1"/>
</dbReference>
<dbReference type="Pfam" id="PF04828">
    <property type="entry name" value="GFA"/>
    <property type="match status" value="1"/>
</dbReference>
<keyword evidence="4" id="KW-0456">Lyase</keyword>
<comment type="similarity">
    <text evidence="1">Belongs to the Gfa family.</text>
</comment>
<reference evidence="6 7" key="1">
    <citation type="submission" date="2018-05" db="EMBL/GenBank/DDBJ databases">
        <title>Genome sequencing, assembly and analysis of the novel insecticidal bacterium, Chromobacterium phragmitis.</title>
        <authorList>
            <person name="Sparks M.E."/>
            <person name="Blackburn M.B."/>
            <person name="Gundersen-Rindal D.E."/>
        </authorList>
    </citation>
    <scope>NUCLEOTIDE SEQUENCE [LARGE SCALE GENOMIC DNA]</scope>
    <source>
        <strain evidence="6">IIBBL 274-1</strain>
    </source>
</reference>
<sequence>MLRGSCLCGAVRYQVADGFQYAFNCHCGLCRRATGAACKPFAGIERAKLGLTQGEGDLLIYGGGDAHDARCRHCGSLLYSLVRDGAFVHVTLGTLLDSPLIRPSAHIFVGSKAPWHDIADTLPQYDQFP</sequence>
<dbReference type="Proteomes" id="UP000252038">
    <property type="component" value="Chromosome"/>
</dbReference>
<dbReference type="KEGG" id="chri:DK842_20230"/>
<dbReference type="PANTHER" id="PTHR33337">
    <property type="entry name" value="GFA DOMAIN-CONTAINING PROTEIN"/>
    <property type="match status" value="1"/>
</dbReference>
<accession>A0A344UDQ9</accession>
<dbReference type="InterPro" id="IPR006913">
    <property type="entry name" value="CENP-V/GFA"/>
</dbReference>
<organism evidence="6 7">
    <name type="scientific">Chromobacterium phragmitis</name>
    <dbReference type="NCBI Taxonomy" id="2202141"/>
    <lineage>
        <taxon>Bacteria</taxon>
        <taxon>Pseudomonadati</taxon>
        <taxon>Pseudomonadota</taxon>
        <taxon>Betaproteobacteria</taxon>
        <taxon>Neisseriales</taxon>
        <taxon>Chromobacteriaceae</taxon>
        <taxon>Chromobacterium</taxon>
    </lineage>
</organism>
<dbReference type="GO" id="GO:0046872">
    <property type="term" value="F:metal ion binding"/>
    <property type="evidence" value="ECO:0007669"/>
    <property type="project" value="UniProtKB-KW"/>
</dbReference>
<name>A0A344UDQ9_9NEIS</name>
<evidence type="ECO:0000256" key="2">
    <source>
        <dbReference type="ARBA" id="ARBA00022723"/>
    </source>
</evidence>
<feature type="domain" description="CENP-V/GFA" evidence="5">
    <location>
        <begin position="2"/>
        <end position="116"/>
    </location>
</feature>
<dbReference type="InterPro" id="IPR011057">
    <property type="entry name" value="Mss4-like_sf"/>
</dbReference>
<dbReference type="RefSeq" id="WP_114063077.1">
    <property type="nucleotide sequence ID" value="NZ_CP029495.1"/>
</dbReference>
<dbReference type="Gene3D" id="3.90.1590.10">
    <property type="entry name" value="glutathione-dependent formaldehyde- activating enzyme (gfa)"/>
    <property type="match status" value="1"/>
</dbReference>
<dbReference type="KEGG" id="chrb:DK843_03205"/>
<evidence type="ECO:0000256" key="1">
    <source>
        <dbReference type="ARBA" id="ARBA00005495"/>
    </source>
</evidence>
<keyword evidence="3" id="KW-0862">Zinc</keyword>
<evidence type="ECO:0000313" key="6">
    <source>
        <dbReference type="EMBL" id="AXE33407.1"/>
    </source>
</evidence>
<dbReference type="OrthoDB" id="327703at2"/>
<evidence type="ECO:0000313" key="7">
    <source>
        <dbReference type="Proteomes" id="UP000252038"/>
    </source>
</evidence>
<dbReference type="SUPFAM" id="SSF51316">
    <property type="entry name" value="Mss4-like"/>
    <property type="match status" value="1"/>
</dbReference>
<evidence type="ECO:0000259" key="5">
    <source>
        <dbReference type="PROSITE" id="PS51891"/>
    </source>
</evidence>
<evidence type="ECO:0000256" key="3">
    <source>
        <dbReference type="ARBA" id="ARBA00022833"/>
    </source>
</evidence>
<dbReference type="AlphaFoldDB" id="A0A344UDQ9"/>
<evidence type="ECO:0000256" key="4">
    <source>
        <dbReference type="ARBA" id="ARBA00023239"/>
    </source>
</evidence>
<proteinExistence type="inferred from homology"/>
<dbReference type="EMBL" id="CP029554">
    <property type="protein sequence ID" value="AXE33407.1"/>
    <property type="molecule type" value="Genomic_DNA"/>
</dbReference>
<dbReference type="PROSITE" id="PS51891">
    <property type="entry name" value="CENP_V_GFA"/>
    <property type="match status" value="1"/>
</dbReference>
<keyword evidence="2" id="KW-0479">Metal-binding</keyword>